<keyword evidence="1" id="KW-0472">Membrane</keyword>
<evidence type="ECO:0000313" key="3">
    <source>
        <dbReference type="EMBL" id="QDS91680.1"/>
    </source>
</evidence>
<evidence type="ECO:0000256" key="1">
    <source>
        <dbReference type="SAM" id="Phobius"/>
    </source>
</evidence>
<protein>
    <recommendedName>
        <fullName evidence="2">DUF1559 domain-containing protein</fullName>
    </recommendedName>
</protein>
<reference evidence="3 4" key="1">
    <citation type="submission" date="2019-02" db="EMBL/GenBank/DDBJ databases">
        <title>Deep-cultivation of Planctomycetes and their phenomic and genomic characterization uncovers novel biology.</title>
        <authorList>
            <person name="Wiegand S."/>
            <person name="Jogler M."/>
            <person name="Boedeker C."/>
            <person name="Pinto D."/>
            <person name="Vollmers J."/>
            <person name="Rivas-Marin E."/>
            <person name="Kohn T."/>
            <person name="Peeters S.H."/>
            <person name="Heuer A."/>
            <person name="Rast P."/>
            <person name="Oberbeckmann S."/>
            <person name="Bunk B."/>
            <person name="Jeske O."/>
            <person name="Meyerdierks A."/>
            <person name="Storesund J.E."/>
            <person name="Kallscheuer N."/>
            <person name="Luecker S."/>
            <person name="Lage O.M."/>
            <person name="Pohl T."/>
            <person name="Merkel B.J."/>
            <person name="Hornburger P."/>
            <person name="Mueller R.-W."/>
            <person name="Bruemmer F."/>
            <person name="Labrenz M."/>
            <person name="Spormann A.M."/>
            <person name="Op den Camp H."/>
            <person name="Overmann J."/>
            <person name="Amann R."/>
            <person name="Jetten M.S.M."/>
            <person name="Mascher T."/>
            <person name="Medema M.H."/>
            <person name="Devos D.P."/>
            <person name="Kaster A.-K."/>
            <person name="Ovreas L."/>
            <person name="Rohde M."/>
            <person name="Galperin M.Y."/>
            <person name="Jogler C."/>
        </authorList>
    </citation>
    <scope>NUCLEOTIDE SEQUENCE [LARGE SCALE GENOMIC DNA]</scope>
    <source>
        <strain evidence="3 4">FF011L</strain>
    </source>
</reference>
<dbReference type="EMBL" id="CP036262">
    <property type="protein sequence ID" value="QDS91680.1"/>
    <property type="molecule type" value="Genomic_DNA"/>
</dbReference>
<accession>A0A517M9W4</accession>
<dbReference type="Proteomes" id="UP000320672">
    <property type="component" value="Chromosome"/>
</dbReference>
<dbReference type="InterPro" id="IPR012902">
    <property type="entry name" value="N_methyl_site"/>
</dbReference>
<evidence type="ECO:0000259" key="2">
    <source>
        <dbReference type="Pfam" id="PF07596"/>
    </source>
</evidence>
<dbReference type="SUPFAM" id="SSF54523">
    <property type="entry name" value="Pili subunits"/>
    <property type="match status" value="1"/>
</dbReference>
<dbReference type="Gene3D" id="3.30.700.10">
    <property type="entry name" value="Glycoprotein, Type 4 Pilin"/>
    <property type="match status" value="1"/>
</dbReference>
<dbReference type="OrthoDB" id="270727at2"/>
<dbReference type="RefSeq" id="WP_145349759.1">
    <property type="nucleotide sequence ID" value="NZ_CP036262.1"/>
</dbReference>
<gene>
    <name evidence="3" type="ORF">FF011L_04120</name>
</gene>
<feature type="transmembrane region" description="Helical" evidence="1">
    <location>
        <begin position="48"/>
        <end position="69"/>
    </location>
</feature>
<dbReference type="InterPro" id="IPR045584">
    <property type="entry name" value="Pilin-like"/>
</dbReference>
<dbReference type="PANTHER" id="PTHR30093:SF2">
    <property type="entry name" value="TYPE II SECRETION SYSTEM PROTEIN H"/>
    <property type="match status" value="1"/>
</dbReference>
<keyword evidence="1" id="KW-1133">Transmembrane helix</keyword>
<name>A0A517M9W4_9BACT</name>
<feature type="domain" description="DUF1559" evidence="2">
    <location>
        <begin position="70"/>
        <end position="340"/>
    </location>
</feature>
<dbReference type="Pfam" id="PF07596">
    <property type="entry name" value="SBP_bac_10"/>
    <property type="match status" value="1"/>
</dbReference>
<sequence length="358" mass="37747">MKKLPTPLTSTGFASSEHAEIGIPSESKARGAIDLTSEPNRIRHGFTLIELLVVVAIAGLLIGLLLPAVQAVREAARSIQCRNNLKQLGLAIANYESSNRVLPSGVGRYGCCWGTWQVSVLPFLEQSALGGQYQNHGGHDPGPRYDSPANLPVTTQRIATLTCPSSYTSTTPEGITKHNYAVNYGNTSFSQTMLNGVPFLGAPFSAYTGSDGIDSPAEGELIRAFPFRFGRNITLASITDGTSNTLAAAEVLQGRPGDSRGLTWWGGASGIVTYLSPNSNHPDVVAGGGCVPTSRPAMPCIDMLGPYKQRMIASRSSHPGSVSVVRCDGGVAQIAETIDNRVWSALGSSRGGETFSIP</sequence>
<proteinExistence type="predicted"/>
<evidence type="ECO:0000313" key="4">
    <source>
        <dbReference type="Proteomes" id="UP000320672"/>
    </source>
</evidence>
<dbReference type="Pfam" id="PF07963">
    <property type="entry name" value="N_methyl"/>
    <property type="match status" value="1"/>
</dbReference>
<dbReference type="PROSITE" id="PS00409">
    <property type="entry name" value="PROKAR_NTER_METHYL"/>
    <property type="match status" value="1"/>
</dbReference>
<organism evidence="3 4">
    <name type="scientific">Roseimaritima multifibrata</name>
    <dbReference type="NCBI Taxonomy" id="1930274"/>
    <lineage>
        <taxon>Bacteria</taxon>
        <taxon>Pseudomonadati</taxon>
        <taxon>Planctomycetota</taxon>
        <taxon>Planctomycetia</taxon>
        <taxon>Pirellulales</taxon>
        <taxon>Pirellulaceae</taxon>
        <taxon>Roseimaritima</taxon>
    </lineage>
</organism>
<dbReference type="AlphaFoldDB" id="A0A517M9W4"/>
<dbReference type="NCBIfam" id="TIGR02532">
    <property type="entry name" value="IV_pilin_GFxxxE"/>
    <property type="match status" value="1"/>
</dbReference>
<dbReference type="PANTHER" id="PTHR30093">
    <property type="entry name" value="GENERAL SECRETION PATHWAY PROTEIN G"/>
    <property type="match status" value="1"/>
</dbReference>
<keyword evidence="4" id="KW-1185">Reference proteome</keyword>
<keyword evidence="1" id="KW-0812">Transmembrane</keyword>
<dbReference type="KEGG" id="rml:FF011L_04120"/>
<dbReference type="InterPro" id="IPR011453">
    <property type="entry name" value="DUF1559"/>
</dbReference>